<feature type="chain" id="PRO_5047479465" evidence="7">
    <location>
        <begin position="22"/>
        <end position="264"/>
    </location>
</feature>
<comment type="similarity">
    <text evidence="2">Belongs to the NlpA lipoprotein family.</text>
</comment>
<evidence type="ECO:0000256" key="6">
    <source>
        <dbReference type="ARBA" id="ARBA00023288"/>
    </source>
</evidence>
<dbReference type="PANTHER" id="PTHR30429:SF1">
    <property type="entry name" value="D-METHIONINE-BINDING LIPOPROTEIN METQ-RELATED"/>
    <property type="match status" value="1"/>
</dbReference>
<evidence type="ECO:0000256" key="4">
    <source>
        <dbReference type="ARBA" id="ARBA00023136"/>
    </source>
</evidence>
<organism evidence="8 9">
    <name type="scientific">Methylobacterium crusticola</name>
    <dbReference type="NCBI Taxonomy" id="1697972"/>
    <lineage>
        <taxon>Bacteria</taxon>
        <taxon>Pseudomonadati</taxon>
        <taxon>Pseudomonadota</taxon>
        <taxon>Alphaproteobacteria</taxon>
        <taxon>Hyphomicrobiales</taxon>
        <taxon>Methylobacteriaceae</taxon>
        <taxon>Methylobacterium</taxon>
    </lineage>
</organism>
<accession>A0ABQ4R631</accession>
<evidence type="ECO:0000256" key="5">
    <source>
        <dbReference type="ARBA" id="ARBA00023139"/>
    </source>
</evidence>
<gene>
    <name evidence="8" type="primary">metQ_4</name>
    <name evidence="8" type="ORF">OPKNFCMD_5659</name>
</gene>
<name>A0ABQ4R631_9HYPH</name>
<comment type="subcellular location">
    <subcellularLocation>
        <location evidence="1">Membrane</location>
        <topology evidence="1">Lipid-anchor</topology>
    </subcellularLocation>
</comment>
<evidence type="ECO:0000313" key="8">
    <source>
        <dbReference type="EMBL" id="GJD52892.1"/>
    </source>
</evidence>
<feature type="signal peptide" evidence="7">
    <location>
        <begin position="1"/>
        <end position="21"/>
    </location>
</feature>
<dbReference type="Proteomes" id="UP001055167">
    <property type="component" value="Unassembled WGS sequence"/>
</dbReference>
<dbReference type="SUPFAM" id="SSF53850">
    <property type="entry name" value="Periplasmic binding protein-like II"/>
    <property type="match status" value="1"/>
</dbReference>
<keyword evidence="3 7" id="KW-0732">Signal</keyword>
<dbReference type="InterPro" id="IPR004872">
    <property type="entry name" value="Lipoprotein_NlpA"/>
</dbReference>
<evidence type="ECO:0000256" key="3">
    <source>
        <dbReference type="ARBA" id="ARBA00022729"/>
    </source>
</evidence>
<proteinExistence type="inferred from homology"/>
<dbReference type="Gene3D" id="3.40.190.10">
    <property type="entry name" value="Periplasmic binding protein-like II"/>
    <property type="match status" value="2"/>
</dbReference>
<keyword evidence="9" id="KW-1185">Reference proteome</keyword>
<dbReference type="PANTHER" id="PTHR30429">
    <property type="entry name" value="D-METHIONINE-BINDING LIPOPROTEIN METQ"/>
    <property type="match status" value="1"/>
</dbReference>
<dbReference type="CDD" id="cd13526">
    <property type="entry name" value="PBP2_lipoprotein_MetQ_like"/>
    <property type="match status" value="1"/>
</dbReference>
<keyword evidence="5" id="KW-0564">Palmitate</keyword>
<comment type="caution">
    <text evidence="8">The sequence shown here is derived from an EMBL/GenBank/DDBJ whole genome shotgun (WGS) entry which is preliminary data.</text>
</comment>
<protein>
    <submittedName>
        <fullName evidence="8">D-methionine-binding lipoprotein MetQ</fullName>
    </submittedName>
</protein>
<reference evidence="8" key="2">
    <citation type="submission" date="2021-08" db="EMBL/GenBank/DDBJ databases">
        <authorList>
            <person name="Tani A."/>
            <person name="Ola A."/>
            <person name="Ogura Y."/>
            <person name="Katsura K."/>
            <person name="Hayashi T."/>
        </authorList>
    </citation>
    <scope>NUCLEOTIDE SEQUENCE</scope>
    <source>
        <strain evidence="8">KCTC 52305</strain>
    </source>
</reference>
<dbReference type="Pfam" id="PF03180">
    <property type="entry name" value="Lipoprotein_9"/>
    <property type="match status" value="1"/>
</dbReference>
<evidence type="ECO:0000256" key="1">
    <source>
        <dbReference type="ARBA" id="ARBA00004635"/>
    </source>
</evidence>
<evidence type="ECO:0000313" key="9">
    <source>
        <dbReference type="Proteomes" id="UP001055167"/>
    </source>
</evidence>
<reference evidence="8" key="1">
    <citation type="journal article" date="2021" name="Front. Microbiol.">
        <title>Comprehensive Comparative Genomics and Phenotyping of Methylobacterium Species.</title>
        <authorList>
            <person name="Alessa O."/>
            <person name="Ogura Y."/>
            <person name="Fujitani Y."/>
            <person name="Takami H."/>
            <person name="Hayashi T."/>
            <person name="Sahin N."/>
            <person name="Tani A."/>
        </authorList>
    </citation>
    <scope>NUCLEOTIDE SEQUENCE</scope>
    <source>
        <strain evidence="8">KCTC 52305</strain>
    </source>
</reference>
<sequence>MRRMMLGILVALAGLGAAARAGDAPVRIGVTAGPVAQVVQFAATLARERGQPVEVVEFTDWVTPNEAVNTGDLDANLFQHGAFLAVQNARRGTKLVQVDPVGLIAPIGLFSRKIRSLEAVPEGASVAIPNEPLNGARGLRLLEKAGLITLAPGKGLTVTRFDVVANPRKLDIVELDPAQLYRSLDDVTLAMVNLTYLVAAGGDPNTALLIDRSADDQFVLRFVTREGHKDDPRLRRFIETFKAPEVKAFIETRLPGFVPAWPGA</sequence>
<keyword evidence="4" id="KW-0472">Membrane</keyword>
<dbReference type="EMBL" id="BPQH01000023">
    <property type="protein sequence ID" value="GJD52892.1"/>
    <property type="molecule type" value="Genomic_DNA"/>
</dbReference>
<evidence type="ECO:0000256" key="7">
    <source>
        <dbReference type="SAM" id="SignalP"/>
    </source>
</evidence>
<evidence type="ECO:0000256" key="2">
    <source>
        <dbReference type="ARBA" id="ARBA00008973"/>
    </source>
</evidence>
<keyword evidence="6 8" id="KW-0449">Lipoprotein</keyword>